<sequence>MEKLAVKLSLYGLKLLLTGGRTDGYFAGTRESEVARDIFWTSSSGNKFDKWEDREAVYYKDH</sequence>
<dbReference type="Proteomes" id="UP000054516">
    <property type="component" value="Unassembled WGS sequence"/>
</dbReference>
<evidence type="ECO:0000313" key="1">
    <source>
        <dbReference type="EMBL" id="GAW25666.1"/>
    </source>
</evidence>
<name>A0A1S8A6F2_ROSNE</name>
<keyword evidence="2" id="KW-1185">Reference proteome</keyword>
<reference evidence="1" key="1">
    <citation type="submission" date="2016-03" db="EMBL/GenBank/DDBJ databases">
        <title>Draft genome sequence of Rosellinia necatrix.</title>
        <authorList>
            <person name="Kanematsu S."/>
        </authorList>
    </citation>
    <scope>NUCLEOTIDE SEQUENCE [LARGE SCALE GENOMIC DNA]</scope>
    <source>
        <strain evidence="1">W97</strain>
    </source>
</reference>
<proteinExistence type="predicted"/>
<evidence type="ECO:0000313" key="2">
    <source>
        <dbReference type="Proteomes" id="UP000054516"/>
    </source>
</evidence>
<dbReference type="EMBL" id="DF977455">
    <property type="protein sequence ID" value="GAW25666.1"/>
    <property type="molecule type" value="Genomic_DNA"/>
</dbReference>
<protein>
    <submittedName>
        <fullName evidence="1">Uncharacterized protein</fullName>
    </submittedName>
</protein>
<dbReference type="AlphaFoldDB" id="A0A1S8A6F2"/>
<gene>
    <name evidence="1" type="ORF">SAMD00023353_1002820</name>
</gene>
<accession>A0A1S8A6F2</accession>
<organism evidence="1">
    <name type="scientific">Rosellinia necatrix</name>
    <name type="common">White root-rot fungus</name>
    <dbReference type="NCBI Taxonomy" id="77044"/>
    <lineage>
        <taxon>Eukaryota</taxon>
        <taxon>Fungi</taxon>
        <taxon>Dikarya</taxon>
        <taxon>Ascomycota</taxon>
        <taxon>Pezizomycotina</taxon>
        <taxon>Sordariomycetes</taxon>
        <taxon>Xylariomycetidae</taxon>
        <taxon>Xylariales</taxon>
        <taxon>Xylariaceae</taxon>
        <taxon>Rosellinia</taxon>
    </lineage>
</organism>